<evidence type="ECO:0000313" key="2">
    <source>
        <dbReference type="Proteomes" id="UP000276133"/>
    </source>
</evidence>
<dbReference type="EMBL" id="REGN01007058">
    <property type="protein sequence ID" value="RNA07406.1"/>
    <property type="molecule type" value="Genomic_DNA"/>
</dbReference>
<sequence>MKCFINFVPNMDCKLDLVEKNIPILPIKTNGRDKISLKNIENLIDQFYAKISFQIFNLYKFCHIHQKLKISLEPKSIFCLVKHFKY</sequence>
<organism evidence="1 2">
    <name type="scientific">Brachionus plicatilis</name>
    <name type="common">Marine rotifer</name>
    <name type="synonym">Brachionus muelleri</name>
    <dbReference type="NCBI Taxonomy" id="10195"/>
    <lineage>
        <taxon>Eukaryota</taxon>
        <taxon>Metazoa</taxon>
        <taxon>Spiralia</taxon>
        <taxon>Gnathifera</taxon>
        <taxon>Rotifera</taxon>
        <taxon>Eurotatoria</taxon>
        <taxon>Monogononta</taxon>
        <taxon>Pseudotrocha</taxon>
        <taxon>Ploima</taxon>
        <taxon>Brachionidae</taxon>
        <taxon>Brachionus</taxon>
    </lineage>
</organism>
<proteinExistence type="predicted"/>
<accession>A0A3M7Q7L9</accession>
<dbReference type="AlphaFoldDB" id="A0A3M7Q7L9"/>
<reference evidence="1 2" key="1">
    <citation type="journal article" date="2018" name="Sci. Rep.">
        <title>Genomic signatures of local adaptation to the degree of environmental predictability in rotifers.</title>
        <authorList>
            <person name="Franch-Gras L."/>
            <person name="Hahn C."/>
            <person name="Garcia-Roger E.M."/>
            <person name="Carmona M.J."/>
            <person name="Serra M."/>
            <person name="Gomez A."/>
        </authorList>
    </citation>
    <scope>NUCLEOTIDE SEQUENCE [LARGE SCALE GENOMIC DNA]</scope>
    <source>
        <strain evidence="1">HYR1</strain>
    </source>
</reference>
<gene>
    <name evidence="1" type="ORF">BpHYR1_033687</name>
</gene>
<comment type="caution">
    <text evidence="1">The sequence shown here is derived from an EMBL/GenBank/DDBJ whole genome shotgun (WGS) entry which is preliminary data.</text>
</comment>
<keyword evidence="2" id="KW-1185">Reference proteome</keyword>
<protein>
    <submittedName>
        <fullName evidence="1">Uncharacterized protein</fullName>
    </submittedName>
</protein>
<dbReference type="Proteomes" id="UP000276133">
    <property type="component" value="Unassembled WGS sequence"/>
</dbReference>
<name>A0A3M7Q7L9_BRAPC</name>
<evidence type="ECO:0000313" key="1">
    <source>
        <dbReference type="EMBL" id="RNA07406.1"/>
    </source>
</evidence>